<name>A0A0J9UR44_FUSO4</name>
<gene>
    <name evidence="1" type="ORF">FOXG_18884</name>
</gene>
<organism evidence="1 2">
    <name type="scientific">Fusarium oxysporum f. sp. lycopersici (strain 4287 / CBS 123668 / FGSC 9935 / NRRL 34936)</name>
    <name type="common">Fusarium vascular wilt of tomato</name>
    <dbReference type="NCBI Taxonomy" id="426428"/>
    <lineage>
        <taxon>Eukaryota</taxon>
        <taxon>Fungi</taxon>
        <taxon>Dikarya</taxon>
        <taxon>Ascomycota</taxon>
        <taxon>Pezizomycotina</taxon>
        <taxon>Sordariomycetes</taxon>
        <taxon>Hypocreomycetidae</taxon>
        <taxon>Hypocreales</taxon>
        <taxon>Nectriaceae</taxon>
        <taxon>Fusarium</taxon>
        <taxon>Fusarium oxysporum species complex</taxon>
    </lineage>
</organism>
<reference evidence="1" key="1">
    <citation type="submission" date="2007-04" db="EMBL/GenBank/DDBJ databases">
        <authorList>
            <consortium name="The Broad Institute Genome Sequencing Platform"/>
            <person name="Birren B."/>
            <person name="Lander E."/>
            <person name="Galagan J."/>
            <person name="Nusbaum C."/>
            <person name="Devon K."/>
            <person name="Ma L.-J."/>
            <person name="Jaffe D."/>
            <person name="Butler J."/>
            <person name="Alvarez P."/>
            <person name="Gnerre S."/>
            <person name="Grabherr M."/>
            <person name="Kleber M."/>
            <person name="Mauceli E."/>
            <person name="Brockman W."/>
            <person name="MacCallum I.A."/>
            <person name="Young S."/>
            <person name="LaButti K."/>
            <person name="DeCaprio D."/>
            <person name="Crawford M."/>
            <person name="Koehrsen M."/>
            <person name="Engels R."/>
            <person name="Montgomery P."/>
            <person name="Pearson M."/>
            <person name="Howarth C."/>
            <person name="Larson L."/>
            <person name="White J."/>
            <person name="O'Leary S."/>
            <person name="Kodira C."/>
            <person name="Zeng Q."/>
            <person name="Yandava C."/>
            <person name="Alvarado L."/>
            <person name="Kistler C."/>
            <person name="Shim W.-B."/>
            <person name="Kang S."/>
            <person name="Woloshuk C."/>
        </authorList>
    </citation>
    <scope>NUCLEOTIDE SEQUENCE</scope>
    <source>
        <strain evidence="1">4287</strain>
    </source>
</reference>
<accession>A0A0J9UR44</accession>
<protein>
    <submittedName>
        <fullName evidence="1">Uncharacterized protein</fullName>
    </submittedName>
</protein>
<sequence length="67" mass="7487">MAMLAKRRPQRRQGSILGVIIVVVIRVVVCVVETPRSCSVCSGHGGELKYGDDRLKPVDRVRIWNGR</sequence>
<evidence type="ECO:0000313" key="2">
    <source>
        <dbReference type="Proteomes" id="UP000009097"/>
    </source>
</evidence>
<dbReference type="AlphaFoldDB" id="A0A0J9UR44"/>
<evidence type="ECO:0000313" key="1">
    <source>
        <dbReference type="EMBL" id="KNB01448.1"/>
    </source>
</evidence>
<dbReference type="EMBL" id="DS231699">
    <property type="protein sequence ID" value="KNB01448.1"/>
    <property type="molecule type" value="Genomic_DNA"/>
</dbReference>
<dbReference type="GeneID" id="28959590"/>
<dbReference type="RefSeq" id="XP_018239493.1">
    <property type="nucleotide sequence ID" value="XM_018399026.1"/>
</dbReference>
<reference evidence="1" key="2">
    <citation type="journal article" date="2010" name="Nature">
        <title>Comparative genomics reveals mobile pathogenicity chromosomes in Fusarium.</title>
        <authorList>
            <person name="Ma L.J."/>
            <person name="van der Does H.C."/>
            <person name="Borkovich K.A."/>
            <person name="Coleman J.J."/>
            <person name="Daboussi M.J."/>
            <person name="Di Pietro A."/>
            <person name="Dufresne M."/>
            <person name="Freitag M."/>
            <person name="Grabherr M."/>
            <person name="Henrissat B."/>
            <person name="Houterman P.M."/>
            <person name="Kang S."/>
            <person name="Shim W.B."/>
            <person name="Woloshuk C."/>
            <person name="Xie X."/>
            <person name="Xu J.R."/>
            <person name="Antoniw J."/>
            <person name="Baker S.E."/>
            <person name="Bluhm B.H."/>
            <person name="Breakspear A."/>
            <person name="Brown D.W."/>
            <person name="Butchko R.A."/>
            <person name="Chapman S."/>
            <person name="Coulson R."/>
            <person name="Coutinho P.M."/>
            <person name="Danchin E.G."/>
            <person name="Diener A."/>
            <person name="Gale L.R."/>
            <person name="Gardiner D.M."/>
            <person name="Goff S."/>
            <person name="Hammond-Kosack K.E."/>
            <person name="Hilburn K."/>
            <person name="Hua-Van A."/>
            <person name="Jonkers W."/>
            <person name="Kazan K."/>
            <person name="Kodira C.D."/>
            <person name="Koehrsen M."/>
            <person name="Kumar L."/>
            <person name="Lee Y.H."/>
            <person name="Li L."/>
            <person name="Manners J.M."/>
            <person name="Miranda-Saavedra D."/>
            <person name="Mukherjee M."/>
            <person name="Park G."/>
            <person name="Park J."/>
            <person name="Park S.Y."/>
            <person name="Proctor R.H."/>
            <person name="Regev A."/>
            <person name="Ruiz-Roldan M.C."/>
            <person name="Sain D."/>
            <person name="Sakthikumar S."/>
            <person name="Sykes S."/>
            <person name="Schwartz D.C."/>
            <person name="Turgeon B.G."/>
            <person name="Wapinski I."/>
            <person name="Yoder O."/>
            <person name="Young S."/>
            <person name="Zeng Q."/>
            <person name="Zhou S."/>
            <person name="Galagan J."/>
            <person name="Cuomo C.A."/>
            <person name="Kistler H.C."/>
            <person name="Rep M."/>
        </authorList>
    </citation>
    <scope>NUCLEOTIDE SEQUENCE [LARGE SCALE GENOMIC DNA]</scope>
    <source>
        <strain evidence="1">4287</strain>
    </source>
</reference>
<proteinExistence type="predicted"/>
<dbReference type="VEuPathDB" id="FungiDB:FOXG_18884"/>
<dbReference type="KEGG" id="fox:FOXG_18884"/>
<dbReference type="Proteomes" id="UP000009097">
    <property type="component" value="Unassembled WGS sequence"/>
</dbReference>